<protein>
    <submittedName>
        <fullName evidence="2">Uncharacterized protein</fullName>
    </submittedName>
</protein>
<dbReference type="EMBL" id="MW358928">
    <property type="protein sequence ID" value="QQK88332.1"/>
    <property type="molecule type" value="Genomic_DNA"/>
</dbReference>
<accession>A0A7T6ZM57</accession>
<keyword evidence="3" id="KW-1185">Reference proteome</keyword>
<dbReference type="Proteomes" id="UP000595268">
    <property type="component" value="Segment"/>
</dbReference>
<feature type="region of interest" description="Disordered" evidence="1">
    <location>
        <begin position="1"/>
        <end position="69"/>
    </location>
</feature>
<sequence length="69" mass="7608">MCWKVKIPTPDMSGAQIQAPEPPPLTEEPQGVIFGGDDKTSKDDTDAFGRKQVKVPKLQPAQPQRRTYG</sequence>
<feature type="compositionally biased region" description="Basic and acidic residues" evidence="1">
    <location>
        <begin position="36"/>
        <end position="49"/>
    </location>
</feature>
<organism evidence="2 3">
    <name type="scientific">Providencia phage PSTRCR_120</name>
    <dbReference type="NCBI Taxonomy" id="2800826"/>
    <lineage>
        <taxon>Viruses</taxon>
        <taxon>Duplodnaviria</taxon>
        <taxon>Heunggongvirae</taxon>
        <taxon>Uroviricota</taxon>
        <taxon>Caudoviricetes</taxon>
        <taxon>Autographivirales</taxon>
        <taxon>Autotranscriptaviridae</taxon>
        <taxon>Studiervirinae</taxon>
        <taxon>Solymavirus</taxon>
        <taxon>Solymavirus PSTRCR120</taxon>
    </lineage>
</organism>
<dbReference type="InterPro" id="IPR020134">
    <property type="entry name" value="Phage_T7-like_6.7"/>
</dbReference>
<evidence type="ECO:0000256" key="1">
    <source>
        <dbReference type="SAM" id="MobiDB-lite"/>
    </source>
</evidence>
<evidence type="ECO:0000313" key="3">
    <source>
        <dbReference type="Proteomes" id="UP000595268"/>
    </source>
</evidence>
<evidence type="ECO:0000313" key="2">
    <source>
        <dbReference type="EMBL" id="QQK88332.1"/>
    </source>
</evidence>
<proteinExistence type="predicted"/>
<name>A0A7T6ZM57_9CAUD</name>
<dbReference type="Pfam" id="PF17570">
    <property type="entry name" value="T7-like_gp67"/>
    <property type="match status" value="1"/>
</dbReference>
<reference evidence="2 3" key="1">
    <citation type="submission" date="2020-12" db="EMBL/GenBank/DDBJ databases">
        <authorList>
            <person name="Rakov C."/>
            <person name="Alkalay-Oren S."/>
            <person name="Coppenhagen-Glazer S."/>
            <person name="Hazan R."/>
        </authorList>
    </citation>
    <scope>NUCLEOTIDE SEQUENCE [LARGE SCALE GENOMIC DNA]</scope>
</reference>